<evidence type="ECO:0000313" key="9">
    <source>
        <dbReference type="Proteomes" id="UP001165136"/>
    </source>
</evidence>
<dbReference type="PANTHER" id="PTHR23513">
    <property type="entry name" value="INTEGRAL MEMBRANE EFFLUX PROTEIN-RELATED"/>
    <property type="match status" value="1"/>
</dbReference>
<dbReference type="Pfam" id="PF05977">
    <property type="entry name" value="MFS_3"/>
    <property type="match status" value="1"/>
</dbReference>
<protein>
    <submittedName>
        <fullName evidence="8">MFS transporter</fullName>
    </submittedName>
</protein>
<dbReference type="GO" id="GO:0005886">
    <property type="term" value="C:plasma membrane"/>
    <property type="evidence" value="ECO:0007669"/>
    <property type="project" value="UniProtKB-SubCell"/>
</dbReference>
<evidence type="ECO:0000256" key="7">
    <source>
        <dbReference type="SAM" id="Phobius"/>
    </source>
</evidence>
<evidence type="ECO:0000313" key="8">
    <source>
        <dbReference type="EMBL" id="GLY65223.1"/>
    </source>
</evidence>
<dbReference type="PANTHER" id="PTHR23513:SF6">
    <property type="entry name" value="MAJOR FACILITATOR SUPERFAMILY ASSOCIATED DOMAIN-CONTAINING PROTEIN"/>
    <property type="match status" value="1"/>
</dbReference>
<dbReference type="AlphaFoldDB" id="A0A9W6QWX7"/>
<keyword evidence="2" id="KW-0813">Transport</keyword>
<evidence type="ECO:0000256" key="3">
    <source>
        <dbReference type="ARBA" id="ARBA00022475"/>
    </source>
</evidence>
<keyword evidence="6 7" id="KW-0472">Membrane</keyword>
<dbReference type="RefSeq" id="WP_245617519.1">
    <property type="nucleotide sequence ID" value="NZ_BSTI01000003.1"/>
</dbReference>
<gene>
    <name evidence="8" type="ORF">Atai01_18420</name>
</gene>
<dbReference type="SUPFAM" id="SSF103473">
    <property type="entry name" value="MFS general substrate transporter"/>
    <property type="match status" value="1"/>
</dbReference>
<keyword evidence="5 7" id="KW-1133">Transmembrane helix</keyword>
<dbReference type="CDD" id="cd06173">
    <property type="entry name" value="MFS_MefA_like"/>
    <property type="match status" value="1"/>
</dbReference>
<feature type="transmembrane region" description="Helical" evidence="7">
    <location>
        <begin position="346"/>
        <end position="364"/>
    </location>
</feature>
<dbReference type="Gene3D" id="1.20.1250.20">
    <property type="entry name" value="MFS general substrate transporter like domains"/>
    <property type="match status" value="1"/>
</dbReference>
<evidence type="ECO:0000256" key="1">
    <source>
        <dbReference type="ARBA" id="ARBA00004651"/>
    </source>
</evidence>
<dbReference type="EMBL" id="BSTI01000003">
    <property type="protein sequence ID" value="GLY65223.1"/>
    <property type="molecule type" value="Genomic_DNA"/>
</dbReference>
<name>A0A9W6QWX7_9PSEU</name>
<dbReference type="InterPro" id="IPR010290">
    <property type="entry name" value="TM_effector"/>
</dbReference>
<dbReference type="InterPro" id="IPR036259">
    <property type="entry name" value="MFS_trans_sf"/>
</dbReference>
<evidence type="ECO:0000256" key="4">
    <source>
        <dbReference type="ARBA" id="ARBA00022692"/>
    </source>
</evidence>
<feature type="transmembrane region" description="Helical" evidence="7">
    <location>
        <begin position="225"/>
        <end position="245"/>
    </location>
</feature>
<dbReference type="Proteomes" id="UP001165136">
    <property type="component" value="Unassembled WGS sequence"/>
</dbReference>
<keyword evidence="4 7" id="KW-0812">Transmembrane</keyword>
<reference evidence="8" key="1">
    <citation type="submission" date="2023-03" db="EMBL/GenBank/DDBJ databases">
        <title>Amycolatopsis taiwanensis NBRC 103393.</title>
        <authorList>
            <person name="Ichikawa N."/>
            <person name="Sato H."/>
            <person name="Tonouchi N."/>
        </authorList>
    </citation>
    <scope>NUCLEOTIDE SEQUENCE</scope>
    <source>
        <strain evidence="8">NBRC 103393</strain>
    </source>
</reference>
<comment type="subcellular location">
    <subcellularLocation>
        <location evidence="1">Cell membrane</location>
        <topology evidence="1">Multi-pass membrane protein</topology>
    </subcellularLocation>
</comment>
<evidence type="ECO:0000256" key="6">
    <source>
        <dbReference type="ARBA" id="ARBA00023136"/>
    </source>
</evidence>
<feature type="transmembrane region" description="Helical" evidence="7">
    <location>
        <begin position="63"/>
        <end position="86"/>
    </location>
</feature>
<comment type="caution">
    <text evidence="8">The sequence shown here is derived from an EMBL/GenBank/DDBJ whole genome shotgun (WGS) entry which is preliminary data.</text>
</comment>
<keyword evidence="3" id="KW-1003">Cell membrane</keyword>
<evidence type="ECO:0000256" key="2">
    <source>
        <dbReference type="ARBA" id="ARBA00022448"/>
    </source>
</evidence>
<proteinExistence type="predicted"/>
<evidence type="ECO:0000256" key="5">
    <source>
        <dbReference type="ARBA" id="ARBA00022989"/>
    </source>
</evidence>
<accession>A0A9W6QWX7</accession>
<feature type="transmembrane region" description="Helical" evidence="7">
    <location>
        <begin position="323"/>
        <end position="340"/>
    </location>
</feature>
<organism evidence="8 9">
    <name type="scientific">Amycolatopsis taiwanensis</name>
    <dbReference type="NCBI Taxonomy" id="342230"/>
    <lineage>
        <taxon>Bacteria</taxon>
        <taxon>Bacillati</taxon>
        <taxon>Actinomycetota</taxon>
        <taxon>Actinomycetes</taxon>
        <taxon>Pseudonocardiales</taxon>
        <taxon>Pseudonocardiaceae</taxon>
        <taxon>Amycolatopsis</taxon>
    </lineage>
</organism>
<sequence>MLLATLPLLAVSVTTDPSSVSLVNMVGQAPWLLLSLFAGVLVDRVRRTTVLMVAYGTQCCAAVALAFAGTVHSISLPLLMIVAFVVTSSQVLGEGASGALLPQIVPISDLPAANARLQVIDRGLVQFIVPPAAGILLAVSLGVSGWLACAMTIVAFVASRGIRTSAGVPSVRSHPFKEIAEGLRYLVAAPLLRSITITVALGSFSSSATMTMLVLYSTEELHFGSVGYGGLLACLAVGWIASSFIVQRLVAGVGYSWAMRISQGMAAVTTLLIAIAPPWPVVVGAILVTQSAATLVWNVCSQSTRQRFTPATLLGRVLTSHKALAWGLTPLGALTGGLLAEHWNLRGVWVVAAVIQAIGTVIVWRTMSSAAFARTERETSSLSGC</sequence>
<feature type="transmembrane region" description="Helical" evidence="7">
    <location>
        <begin position="135"/>
        <end position="162"/>
    </location>
</feature>
<keyword evidence="9" id="KW-1185">Reference proteome</keyword>
<feature type="transmembrane region" description="Helical" evidence="7">
    <location>
        <begin position="183"/>
        <end position="205"/>
    </location>
</feature>
<feature type="transmembrane region" description="Helical" evidence="7">
    <location>
        <begin position="25"/>
        <end position="42"/>
    </location>
</feature>